<evidence type="ECO:0000259" key="1">
    <source>
        <dbReference type="Pfam" id="PF14330"/>
    </source>
</evidence>
<proteinExistence type="predicted"/>
<comment type="caution">
    <text evidence="2">The sequence shown here is derived from an EMBL/GenBank/DDBJ whole genome shotgun (WGS) entry which is preliminary data.</text>
</comment>
<gene>
    <name evidence="2" type="ORF">ISP18_04730</name>
</gene>
<evidence type="ECO:0000313" key="3">
    <source>
        <dbReference type="Proteomes" id="UP001620409"/>
    </source>
</evidence>
<feature type="domain" description="DUF4387" evidence="1">
    <location>
        <begin position="4"/>
        <end position="99"/>
    </location>
</feature>
<organism evidence="2 3">
    <name type="scientific">Dyella humi</name>
    <dbReference type="NCBI Taxonomy" id="1770547"/>
    <lineage>
        <taxon>Bacteria</taxon>
        <taxon>Pseudomonadati</taxon>
        <taxon>Pseudomonadota</taxon>
        <taxon>Gammaproteobacteria</taxon>
        <taxon>Lysobacterales</taxon>
        <taxon>Rhodanobacteraceae</taxon>
        <taxon>Dyella</taxon>
    </lineage>
</organism>
<dbReference type="EMBL" id="JADIKI010000021">
    <property type="protein sequence ID" value="MFK2853888.1"/>
    <property type="molecule type" value="Genomic_DNA"/>
</dbReference>
<dbReference type="InterPro" id="IPR025496">
    <property type="entry name" value="DUF4387"/>
</dbReference>
<keyword evidence="3" id="KW-1185">Reference proteome</keyword>
<dbReference type="RefSeq" id="WP_380017513.1">
    <property type="nucleotide sequence ID" value="NZ_JADIKI010000021.1"/>
</dbReference>
<sequence length="102" mass="11216">MTTLFDLCSLIRSKNAGPFMLTFDLMFSSAENYALAKRSNALTPSVLAEIYSVPFEQIVVVYHEAAMALKISMPRPIFQSDPGDSDCYGGQQYVPLLSIAIS</sequence>
<protein>
    <submittedName>
        <fullName evidence="2">DUF4387 domain-containing protein</fullName>
    </submittedName>
</protein>
<dbReference type="Proteomes" id="UP001620409">
    <property type="component" value="Unassembled WGS sequence"/>
</dbReference>
<reference evidence="2 3" key="1">
    <citation type="submission" date="2020-10" db="EMBL/GenBank/DDBJ databases">
        <title>Phylogeny of dyella-like bacteria.</title>
        <authorList>
            <person name="Fu J."/>
        </authorList>
    </citation>
    <scope>NUCLEOTIDE SEQUENCE [LARGE SCALE GENOMIC DNA]</scope>
    <source>
        <strain evidence="2 3">DHG40</strain>
    </source>
</reference>
<name>A0ABW8IGG9_9GAMM</name>
<dbReference type="Pfam" id="PF14330">
    <property type="entry name" value="DUF4387"/>
    <property type="match status" value="1"/>
</dbReference>
<accession>A0ABW8IGG9</accession>
<evidence type="ECO:0000313" key="2">
    <source>
        <dbReference type="EMBL" id="MFK2853888.1"/>
    </source>
</evidence>